<evidence type="ECO:0000256" key="2">
    <source>
        <dbReference type="SAM" id="Phobius"/>
    </source>
</evidence>
<dbReference type="InterPro" id="IPR002931">
    <property type="entry name" value="Transglutaminase-like"/>
</dbReference>
<accession>A0AA43QWC9</accession>
<dbReference type="Proteomes" id="UP001162175">
    <property type="component" value="Unassembled WGS sequence"/>
</dbReference>
<feature type="coiled-coil region" evidence="1">
    <location>
        <begin position="508"/>
        <end position="568"/>
    </location>
</feature>
<dbReference type="Gene3D" id="3.80.10.10">
    <property type="entry name" value="Ribonuclease Inhibitor"/>
    <property type="match status" value="1"/>
</dbReference>
<keyword evidence="2" id="KW-0472">Membrane</keyword>
<dbReference type="InterPro" id="IPR052557">
    <property type="entry name" value="CAP/Cytokinesis_protein"/>
</dbReference>
<feature type="domain" description="Transglutaminase-like" evidence="3">
    <location>
        <begin position="91"/>
        <end position="180"/>
    </location>
</feature>
<evidence type="ECO:0000259" key="3">
    <source>
        <dbReference type="Pfam" id="PF01841"/>
    </source>
</evidence>
<protein>
    <submittedName>
        <fullName evidence="4">Transglutaminase domain-containing protein</fullName>
    </submittedName>
</protein>
<evidence type="ECO:0000256" key="1">
    <source>
        <dbReference type="SAM" id="Coils"/>
    </source>
</evidence>
<dbReference type="PANTHER" id="PTHR46333:SF2">
    <property type="entry name" value="CYTOKINESIS PROTEIN 3"/>
    <property type="match status" value="1"/>
</dbReference>
<dbReference type="Pfam" id="PF01841">
    <property type="entry name" value="Transglut_core"/>
    <property type="match status" value="1"/>
</dbReference>
<proteinExistence type="predicted"/>
<gene>
    <name evidence="4" type="ORF">DCBHLPFO_00518</name>
</gene>
<dbReference type="Gene3D" id="3.10.620.30">
    <property type="match status" value="1"/>
</dbReference>
<dbReference type="GO" id="GO:0005737">
    <property type="term" value="C:cytoplasm"/>
    <property type="evidence" value="ECO:0007669"/>
    <property type="project" value="TreeGrafter"/>
</dbReference>
<dbReference type="InterPro" id="IPR032675">
    <property type="entry name" value="LRR_dom_sf"/>
</dbReference>
<sequence length="600" mass="69298">MICLKLFIKKILNIFIIITMKNLLLPTILLSTTFSPLLVISTSIKDEQYQKNLSENKLGIEFIKQVSLENIKNWDDSFGKYTSEDKEVIRDFVKKLIKKTTNKKEIAKIIHNWICENIKYATHNGPAPEIEPIKVLERKIAVCGGFSNLYKVMLDEADIANVILTGNSIYGAHQWNLIVLDDNEIFYSDATWGKAYFEKTIEDFSKDHKPQKMYGVSLQTKEFEYEFFHGISIKKINNLEQKVVNIPSEINGLKVTSISNHALNNESQREALANQKLTINVSSTISKIEFEPGTSLVESFNISKENKVYSDYNGILYSKDYSTLLNVPANYNKVVTIHKNTTNLDEKQSFRANNIKKIKVDENNQSFASIFSENYIYPLYDKQLQNVISIPGGASEIRLAKGSILGDFTLSQYDNLRKVILDLGINEFNSLSFNNSWISEIELPYDFPIELVNEIKKINQKIQLKVIESSKIAQELIKEKIENIKIISTKDALKLNEDWELITKKYDINFLESEYKDLIDELKKYSKSIYTTNIDEYNQIKTKTEPILKQIEEKIKAKEQEASKKDWKHILIYSSVIVLILVVAILSTMYFIKRRKNKQK</sequence>
<keyword evidence="1" id="KW-0175">Coiled coil</keyword>
<organism evidence="4 5">
    <name type="scientific">Mycoplasmopsis arginini</name>
    <name type="common">Mycoplasma arginini</name>
    <dbReference type="NCBI Taxonomy" id="2094"/>
    <lineage>
        <taxon>Bacteria</taxon>
        <taxon>Bacillati</taxon>
        <taxon>Mycoplasmatota</taxon>
        <taxon>Mycoplasmoidales</taxon>
        <taxon>Metamycoplasmataceae</taxon>
        <taxon>Mycoplasmopsis</taxon>
    </lineage>
</organism>
<feature type="transmembrane region" description="Helical" evidence="2">
    <location>
        <begin position="570"/>
        <end position="592"/>
    </location>
</feature>
<evidence type="ECO:0000313" key="5">
    <source>
        <dbReference type="Proteomes" id="UP001162175"/>
    </source>
</evidence>
<dbReference type="PANTHER" id="PTHR46333">
    <property type="entry name" value="CYTOKINESIS PROTEIN 3"/>
    <property type="match status" value="1"/>
</dbReference>
<reference evidence="4" key="1">
    <citation type="submission" date="2022-11" db="EMBL/GenBank/DDBJ databases">
        <title>Draft genome of Mycoplasma arginini isolated from fly.</title>
        <authorList>
            <person name="Severgnini M."/>
            <person name="Gioia G."/>
            <person name="Cremonesi P."/>
            <person name="Moroni P."/>
            <person name="Addis M.F."/>
            <person name="Castiglioni B."/>
        </authorList>
    </citation>
    <scope>NUCLEOTIDE SEQUENCE</scope>
    <source>
        <strain evidence="4">QMP CG1-1632</strain>
    </source>
</reference>
<comment type="caution">
    <text evidence="4">The sequence shown here is derived from an EMBL/GenBank/DDBJ whole genome shotgun (WGS) entry which is preliminary data.</text>
</comment>
<name>A0AA43QWC9_MYCAR</name>
<evidence type="ECO:0000313" key="4">
    <source>
        <dbReference type="EMBL" id="MDI3349397.1"/>
    </source>
</evidence>
<dbReference type="AlphaFoldDB" id="A0AA43QWC9"/>
<dbReference type="EMBL" id="JAPFAR010000007">
    <property type="protein sequence ID" value="MDI3349397.1"/>
    <property type="molecule type" value="Genomic_DNA"/>
</dbReference>
<keyword evidence="2" id="KW-0812">Transmembrane</keyword>
<dbReference type="SUPFAM" id="SSF54001">
    <property type="entry name" value="Cysteine proteinases"/>
    <property type="match status" value="1"/>
</dbReference>
<keyword evidence="2" id="KW-1133">Transmembrane helix</keyword>
<dbReference type="InterPro" id="IPR038765">
    <property type="entry name" value="Papain-like_cys_pep_sf"/>
</dbReference>